<proteinExistence type="predicted"/>
<sequence>MGKFAFATTVLPGVSKVGGRMDNKVQNGTGGEAAIISVLWNKEFLHRVFSHLDLAEDIKACSLVTKIWAEVGVSVLLKKFPLRLSTDLNTQKVLTHMHKFPAQVEIRCVGCPPNYAHLDQLLAPHENTMDVKSLHIINDGILGERFAKFLARSGNYFLNSLTTLSLTLSSGKMFLPPCRPDRPVFPTVTTLSIDQVQNRVQKVSCCRLQMDDDENGENFLRLCPNLTNLTVHSSVLPVVYGELLQFPENYQGLQSFKIICNCEPCTKCNRLCYSLLPEVDIPLTKLHITNFFLADAAGPGILSKIFHRFSATLEELEFSWIQFTDTSRGTLVWPIMPNLKKLTMHIGNRTDPKFNPEQPLSCVEFLYETGDLERGLDLNYSTQFPSLVQLSIICCNETQHDKFRYSFEIYKMFFPHDTQTWDSLTTLDITFPPICPEDEDPNTKRWFNCWRAGKYYDYNRFCSKIAKILPNWKTPRLTDNT</sequence>
<organism evidence="1 2">
    <name type="scientific">Folsomia candida</name>
    <name type="common">Springtail</name>
    <dbReference type="NCBI Taxonomy" id="158441"/>
    <lineage>
        <taxon>Eukaryota</taxon>
        <taxon>Metazoa</taxon>
        <taxon>Ecdysozoa</taxon>
        <taxon>Arthropoda</taxon>
        <taxon>Hexapoda</taxon>
        <taxon>Collembola</taxon>
        <taxon>Entomobryomorpha</taxon>
        <taxon>Isotomoidea</taxon>
        <taxon>Isotomidae</taxon>
        <taxon>Proisotominae</taxon>
        <taxon>Folsomia</taxon>
    </lineage>
</organism>
<dbReference type="SUPFAM" id="SSF52047">
    <property type="entry name" value="RNI-like"/>
    <property type="match status" value="1"/>
</dbReference>
<accession>A0A226DI94</accession>
<evidence type="ECO:0000313" key="2">
    <source>
        <dbReference type="Proteomes" id="UP000198287"/>
    </source>
</evidence>
<gene>
    <name evidence="1" type="ORF">Fcan01_20640</name>
</gene>
<evidence type="ECO:0008006" key="3">
    <source>
        <dbReference type="Google" id="ProtNLM"/>
    </source>
</evidence>
<dbReference type="EMBL" id="LNIX01000019">
    <property type="protein sequence ID" value="OXA44688.1"/>
    <property type="molecule type" value="Genomic_DNA"/>
</dbReference>
<name>A0A226DI94_FOLCA</name>
<protein>
    <recommendedName>
        <fullName evidence="3">F-box domain-containing protein</fullName>
    </recommendedName>
</protein>
<dbReference type="AlphaFoldDB" id="A0A226DI94"/>
<comment type="caution">
    <text evidence="1">The sequence shown here is derived from an EMBL/GenBank/DDBJ whole genome shotgun (WGS) entry which is preliminary data.</text>
</comment>
<dbReference type="Proteomes" id="UP000198287">
    <property type="component" value="Unassembled WGS sequence"/>
</dbReference>
<reference evidence="1 2" key="1">
    <citation type="submission" date="2015-12" db="EMBL/GenBank/DDBJ databases">
        <title>The genome of Folsomia candida.</title>
        <authorList>
            <person name="Faddeeva A."/>
            <person name="Derks M.F."/>
            <person name="Anvar Y."/>
            <person name="Smit S."/>
            <person name="Van Straalen N."/>
            <person name="Roelofs D."/>
        </authorList>
    </citation>
    <scope>NUCLEOTIDE SEQUENCE [LARGE SCALE GENOMIC DNA]</scope>
    <source>
        <strain evidence="1 2">VU population</strain>
        <tissue evidence="1">Whole body</tissue>
    </source>
</reference>
<keyword evidence="2" id="KW-1185">Reference proteome</keyword>
<evidence type="ECO:0000313" key="1">
    <source>
        <dbReference type="EMBL" id="OXA44688.1"/>
    </source>
</evidence>